<evidence type="ECO:0000313" key="3">
    <source>
        <dbReference type="Proteomes" id="UP000286701"/>
    </source>
</evidence>
<gene>
    <name evidence="2" type="ORF">EPL05_07390</name>
</gene>
<dbReference type="InterPro" id="IPR036866">
    <property type="entry name" value="RibonucZ/Hydroxyglut_hydro"/>
</dbReference>
<dbReference type="Pfam" id="PF00753">
    <property type="entry name" value="Lactamase_B"/>
    <property type="match status" value="1"/>
</dbReference>
<keyword evidence="2" id="KW-0378">Hydrolase</keyword>
<organism evidence="2 3">
    <name type="scientific">Mucilaginibacter gilvus</name>
    <dbReference type="NCBI Taxonomy" id="2305909"/>
    <lineage>
        <taxon>Bacteria</taxon>
        <taxon>Pseudomonadati</taxon>
        <taxon>Bacteroidota</taxon>
        <taxon>Sphingobacteriia</taxon>
        <taxon>Sphingobacteriales</taxon>
        <taxon>Sphingobacteriaceae</taxon>
        <taxon>Mucilaginibacter</taxon>
    </lineage>
</organism>
<dbReference type="PANTHER" id="PTHR30619:SF1">
    <property type="entry name" value="RECOMBINATION PROTEIN 2"/>
    <property type="match status" value="1"/>
</dbReference>
<accession>A0A3S3VQY4</accession>
<dbReference type="AlphaFoldDB" id="A0A3S3VQY4"/>
<evidence type="ECO:0000313" key="2">
    <source>
        <dbReference type="EMBL" id="RWY53880.1"/>
    </source>
</evidence>
<keyword evidence="3" id="KW-1185">Reference proteome</keyword>
<comment type="caution">
    <text evidence="2">The sequence shown here is derived from an EMBL/GenBank/DDBJ whole genome shotgun (WGS) entry which is preliminary data.</text>
</comment>
<dbReference type="SUPFAM" id="SSF56281">
    <property type="entry name" value="Metallo-hydrolase/oxidoreductase"/>
    <property type="match status" value="1"/>
</dbReference>
<dbReference type="InterPro" id="IPR052159">
    <property type="entry name" value="Competence_DNA_uptake"/>
</dbReference>
<dbReference type="Proteomes" id="UP000286701">
    <property type="component" value="Unassembled WGS sequence"/>
</dbReference>
<dbReference type="EMBL" id="SBIW01000003">
    <property type="protein sequence ID" value="RWY53880.1"/>
    <property type="molecule type" value="Genomic_DNA"/>
</dbReference>
<reference evidence="2 3" key="1">
    <citation type="submission" date="2019-01" db="EMBL/GenBank/DDBJ databases">
        <title>Mucilaginibacter antarcticum sp. nov., isolated from antarctic soil.</title>
        <authorList>
            <person name="Yan Y.-Q."/>
            <person name="Du Z.-J."/>
        </authorList>
    </citation>
    <scope>NUCLEOTIDE SEQUENCE [LARGE SCALE GENOMIC DNA]</scope>
    <source>
        <strain evidence="2 3">F01003</strain>
    </source>
</reference>
<feature type="domain" description="Metallo-beta-lactamase" evidence="1">
    <location>
        <begin position="66"/>
        <end position="97"/>
    </location>
</feature>
<name>A0A3S3VQY4_9SPHI</name>
<protein>
    <submittedName>
        <fullName evidence="2">MBL fold metallo-hydrolase</fullName>
    </submittedName>
</protein>
<evidence type="ECO:0000259" key="1">
    <source>
        <dbReference type="Pfam" id="PF00753"/>
    </source>
</evidence>
<dbReference type="Gene3D" id="3.60.15.10">
    <property type="entry name" value="Ribonuclease Z/Hydroxyacylglutathione hydrolase-like"/>
    <property type="match status" value="1"/>
</dbReference>
<dbReference type="PANTHER" id="PTHR30619">
    <property type="entry name" value="DNA INTERNALIZATION/COMPETENCE PROTEIN COMEC/REC2"/>
    <property type="match status" value="1"/>
</dbReference>
<dbReference type="OrthoDB" id="9761531at2"/>
<dbReference type="InterPro" id="IPR001279">
    <property type="entry name" value="Metallo-B-lactamas"/>
</dbReference>
<sequence length="358" mass="40942">MIHGKGSKLRSKRHQLKYLNLKMLEVKFLNVNQGDSIIIHWSKPDRLGTILLDCNLTINGNETINYIKDNSITEIDYVILSHPHHDHYSGMVELLDYCISNSVNIKYFLYTGSSQPEMIRTISRASPKASSDIYKLFHSIITHYNAKHFDLGIISVGPNSDVKLNDDLTLTFLSPTFFEEQKFIKGIKLNAYVDSDVKNHPAANWLSTAIKIHTSNWYVLLTSDCLKETLIRLDKTTLRDCEKSLRVAQSAHHGAQSSHNNTFWSKRKKLEDTKIVFSVGDNIYRHPNSDVVKYFEENSFKIHSTNNIGTLKQISINKAVKVVMSHIETFSAPSQHPKYSSDYYGHQEFKIDTNGSFV</sequence>
<proteinExistence type="predicted"/>
<dbReference type="GO" id="GO:0016787">
    <property type="term" value="F:hydrolase activity"/>
    <property type="evidence" value="ECO:0007669"/>
    <property type="project" value="UniProtKB-KW"/>
</dbReference>